<reference evidence="1 2" key="1">
    <citation type="submission" date="2020-08" db="EMBL/GenBank/DDBJ databases">
        <title>Genomic Encyclopedia of Type Strains, Phase IV (KMG-IV): sequencing the most valuable type-strain genomes for metagenomic binning, comparative biology and taxonomic classification.</title>
        <authorList>
            <person name="Goeker M."/>
        </authorList>
    </citation>
    <scope>NUCLEOTIDE SEQUENCE [LARGE SCALE GENOMIC DNA]</scope>
    <source>
        <strain evidence="1 2">DSM 26376</strain>
    </source>
</reference>
<protein>
    <submittedName>
        <fullName evidence="1">Peptidoglycan/LPS O-acetylase OafA/YrhL</fullName>
    </submittedName>
</protein>
<keyword evidence="2" id="KW-1185">Reference proteome</keyword>
<dbReference type="AlphaFoldDB" id="A0A7W8HUS9"/>
<evidence type="ECO:0000313" key="1">
    <source>
        <dbReference type="EMBL" id="MBB5278656.1"/>
    </source>
</evidence>
<dbReference type="EMBL" id="JACHGA010000027">
    <property type="protein sequence ID" value="MBB5278656.1"/>
    <property type="molecule type" value="Genomic_DNA"/>
</dbReference>
<name>A0A7W8HUS9_9HYPH</name>
<dbReference type="Proteomes" id="UP000550895">
    <property type="component" value="Unassembled WGS sequence"/>
</dbReference>
<accession>A0A7W8HUS9</accession>
<comment type="caution">
    <text evidence="1">The sequence shown here is derived from an EMBL/GenBank/DDBJ whole genome shotgun (WGS) entry which is preliminary data.</text>
</comment>
<gene>
    <name evidence="1" type="ORF">HNR26_004758</name>
</gene>
<evidence type="ECO:0000313" key="2">
    <source>
        <dbReference type="Proteomes" id="UP000550895"/>
    </source>
</evidence>
<proteinExistence type="predicted"/>
<organism evidence="1 2">
    <name type="scientific">Rhizobium rosettiformans</name>
    <dbReference type="NCBI Taxonomy" id="1368430"/>
    <lineage>
        <taxon>Bacteria</taxon>
        <taxon>Pseudomonadati</taxon>
        <taxon>Pseudomonadota</taxon>
        <taxon>Alphaproteobacteria</taxon>
        <taxon>Hyphomicrobiales</taxon>
        <taxon>Rhizobiaceae</taxon>
        <taxon>Rhizobium/Agrobacterium group</taxon>
        <taxon>Rhizobium</taxon>
    </lineage>
</organism>
<sequence>MTTVLIVIPLSAAMGALLHHFIEKPFLTLRPKYIKT</sequence>